<dbReference type="EMBL" id="BAAALD010000043">
    <property type="protein sequence ID" value="GAA1095878.1"/>
    <property type="molecule type" value="Genomic_DNA"/>
</dbReference>
<sequence>MAVHAAAFGAERQLVVGDTMTAVTLLLLAMLKTSERRAEHAVRRKLDAIAEALPELQEDEPGEAPDRLREAVGVAERLYAGPALPGCLAGPATDVPTRPTRRRHDPTVCPRRTSQ</sequence>
<keyword evidence="3" id="KW-1185">Reference proteome</keyword>
<comment type="caution">
    <text evidence="2">The sequence shown here is derived from an EMBL/GenBank/DDBJ whole genome shotgun (WGS) entry which is preliminary data.</text>
</comment>
<evidence type="ECO:0000256" key="1">
    <source>
        <dbReference type="SAM" id="MobiDB-lite"/>
    </source>
</evidence>
<protein>
    <submittedName>
        <fullName evidence="2">Uncharacterized protein</fullName>
    </submittedName>
</protein>
<dbReference type="Proteomes" id="UP001499987">
    <property type="component" value="Unassembled WGS sequence"/>
</dbReference>
<name>A0ABP4E709_9ACTN</name>
<evidence type="ECO:0000313" key="3">
    <source>
        <dbReference type="Proteomes" id="UP001499987"/>
    </source>
</evidence>
<feature type="region of interest" description="Disordered" evidence="1">
    <location>
        <begin position="86"/>
        <end position="115"/>
    </location>
</feature>
<reference evidence="3" key="1">
    <citation type="journal article" date="2019" name="Int. J. Syst. Evol. Microbiol.">
        <title>The Global Catalogue of Microorganisms (GCM) 10K type strain sequencing project: providing services to taxonomists for standard genome sequencing and annotation.</title>
        <authorList>
            <consortium name="The Broad Institute Genomics Platform"/>
            <consortium name="The Broad Institute Genome Sequencing Center for Infectious Disease"/>
            <person name="Wu L."/>
            <person name="Ma J."/>
        </authorList>
    </citation>
    <scope>NUCLEOTIDE SEQUENCE [LARGE SCALE GENOMIC DNA]</scope>
    <source>
        <strain evidence="3">JCM 13002</strain>
    </source>
</reference>
<dbReference type="RefSeq" id="WP_344625338.1">
    <property type="nucleotide sequence ID" value="NZ_BAAALD010000043.1"/>
</dbReference>
<organism evidence="2 3">
    <name type="scientific">Kitasatospora arboriphila</name>
    <dbReference type="NCBI Taxonomy" id="258052"/>
    <lineage>
        <taxon>Bacteria</taxon>
        <taxon>Bacillati</taxon>
        <taxon>Actinomycetota</taxon>
        <taxon>Actinomycetes</taxon>
        <taxon>Kitasatosporales</taxon>
        <taxon>Streptomycetaceae</taxon>
        <taxon>Kitasatospora</taxon>
    </lineage>
</organism>
<proteinExistence type="predicted"/>
<accession>A0ABP4E709</accession>
<gene>
    <name evidence="2" type="ORF">GCM10009663_43830</name>
</gene>
<evidence type="ECO:0000313" key="2">
    <source>
        <dbReference type="EMBL" id="GAA1095878.1"/>
    </source>
</evidence>